<sequence>MTDLSNIYFITNRFLSGSDENKKFQKSNLCSPDLSFCKTGPDRTIELIKSATMFKELKNEQGYEEFLIYLHGFNNQPWPDIFPNAARMQKQLNEAGCSKVKVLPLIWPCDDDFGVLKDYWDDQESAEFSGKFFARAIGKLMEWQMANRDDPCRKRIHIMAHSMGGRVLLKSLPFFAKNIARADVPFLFTNTFLMASDIPNESLGKGEEGHYICSASRNIVCYYANDDIAMPASKAANVKNMVFSRRMGHTGPEEWDDILKKKVIAANCDSFNNKLDLKGHTYFMDSEDMQSPAFQHMIALIKSPGSFKPNQELVL</sequence>
<reference evidence="1 2" key="1">
    <citation type="submission" date="2009-06" db="EMBL/GenBank/DDBJ databases">
        <title>Complete sequence of Desulfovibrio salexigens DSM 2638.</title>
        <authorList>
            <consortium name="US DOE Joint Genome Institute"/>
            <person name="Lucas S."/>
            <person name="Copeland A."/>
            <person name="Lapidus A."/>
            <person name="Glavina del Rio T."/>
            <person name="Tice H."/>
            <person name="Bruce D."/>
            <person name="Goodwin L."/>
            <person name="Pitluck S."/>
            <person name="Munk A.C."/>
            <person name="Brettin T."/>
            <person name="Detter J.C."/>
            <person name="Han C."/>
            <person name="Tapia R."/>
            <person name="Larimer F."/>
            <person name="Land M."/>
            <person name="Hauser L."/>
            <person name="Kyrpides N."/>
            <person name="Anderson I."/>
            <person name="Wall J.D."/>
            <person name="Arkin A.P."/>
            <person name="Dehal P."/>
            <person name="Chivian D."/>
            <person name="Giles B."/>
            <person name="Hazen T.C."/>
        </authorList>
    </citation>
    <scope>NUCLEOTIDE SEQUENCE [LARGE SCALE GENOMIC DNA]</scope>
    <source>
        <strain evidence="2">ATCC 14822 / DSM 2638 / NCIMB 8403 / VKM B-1763</strain>
    </source>
</reference>
<protein>
    <recommendedName>
        <fullName evidence="3">Esterase/lipase superfamily enzyme</fullName>
    </recommendedName>
</protein>
<dbReference type="ESTHER" id="desad-c6bz67">
    <property type="family name" value="Duf_900"/>
</dbReference>
<dbReference type="Gene3D" id="3.40.50.1820">
    <property type="entry name" value="alpha/beta hydrolase"/>
    <property type="match status" value="1"/>
</dbReference>
<dbReference type="RefSeq" id="WP_015850710.1">
    <property type="nucleotide sequence ID" value="NC_012881.1"/>
</dbReference>
<evidence type="ECO:0000313" key="1">
    <source>
        <dbReference type="EMBL" id="ACS78891.1"/>
    </source>
</evidence>
<accession>C6BZ67</accession>
<proteinExistence type="predicted"/>
<evidence type="ECO:0008006" key="3">
    <source>
        <dbReference type="Google" id="ProtNLM"/>
    </source>
</evidence>
<evidence type="ECO:0000313" key="2">
    <source>
        <dbReference type="Proteomes" id="UP000002601"/>
    </source>
</evidence>
<organism evidence="1 2">
    <name type="scientific">Maridesulfovibrio salexigens (strain ATCC 14822 / DSM 2638 / NCIMB 8403 / VKM B-1763)</name>
    <name type="common">Desulfovibrio salexigens</name>
    <dbReference type="NCBI Taxonomy" id="526222"/>
    <lineage>
        <taxon>Bacteria</taxon>
        <taxon>Pseudomonadati</taxon>
        <taxon>Thermodesulfobacteriota</taxon>
        <taxon>Desulfovibrionia</taxon>
        <taxon>Desulfovibrionales</taxon>
        <taxon>Desulfovibrionaceae</taxon>
        <taxon>Maridesulfovibrio</taxon>
    </lineage>
</organism>
<dbReference type="STRING" id="526222.Desal_0825"/>
<dbReference type="Proteomes" id="UP000002601">
    <property type="component" value="Chromosome"/>
</dbReference>
<gene>
    <name evidence="1" type="ordered locus">Desal_0825</name>
</gene>
<dbReference type="eggNOG" id="COG4782">
    <property type="taxonomic scope" value="Bacteria"/>
</dbReference>
<keyword evidence="2" id="KW-1185">Reference proteome</keyword>
<dbReference type="SUPFAM" id="SSF53474">
    <property type="entry name" value="alpha/beta-Hydrolases"/>
    <property type="match status" value="1"/>
</dbReference>
<dbReference type="EMBL" id="CP001649">
    <property type="protein sequence ID" value="ACS78891.1"/>
    <property type="molecule type" value="Genomic_DNA"/>
</dbReference>
<name>C6BZ67_MARSD</name>
<dbReference type="HOGENOM" id="CLU_871173_0_0_7"/>
<dbReference type="InterPro" id="IPR029058">
    <property type="entry name" value="AB_hydrolase_fold"/>
</dbReference>
<dbReference type="AlphaFoldDB" id="C6BZ67"/>
<dbReference type="OrthoDB" id="9797755at2"/>
<dbReference type="KEGG" id="dsa:Desal_0825"/>
<dbReference type="InterPro" id="IPR010297">
    <property type="entry name" value="DUF900_hydrolase"/>
</dbReference>
<dbReference type="Pfam" id="PF05990">
    <property type="entry name" value="DUF900"/>
    <property type="match status" value="1"/>
</dbReference>